<dbReference type="SUPFAM" id="SSF141868">
    <property type="entry name" value="EAL domain-like"/>
    <property type="match status" value="1"/>
</dbReference>
<keyword evidence="2" id="KW-0973">c-di-GMP</keyword>
<dbReference type="PANTHER" id="PTHR44757:SF2">
    <property type="entry name" value="BIOFILM ARCHITECTURE MAINTENANCE PROTEIN MBAA"/>
    <property type="match status" value="1"/>
</dbReference>
<dbReference type="InterPro" id="IPR035919">
    <property type="entry name" value="EAL_sf"/>
</dbReference>
<dbReference type="Pfam" id="PF00990">
    <property type="entry name" value="GGDEF"/>
    <property type="match status" value="1"/>
</dbReference>
<organism evidence="6 7">
    <name type="scientific">Aliidiomarina minuta</name>
    <dbReference type="NCBI Taxonomy" id="880057"/>
    <lineage>
        <taxon>Bacteria</taxon>
        <taxon>Pseudomonadati</taxon>
        <taxon>Pseudomonadota</taxon>
        <taxon>Gammaproteobacteria</taxon>
        <taxon>Alteromonadales</taxon>
        <taxon>Idiomarinaceae</taxon>
        <taxon>Aliidiomarina</taxon>
    </lineage>
</organism>
<dbReference type="InterPro" id="IPR000160">
    <property type="entry name" value="GGDEF_dom"/>
</dbReference>
<dbReference type="SUPFAM" id="SSF55073">
    <property type="entry name" value="Nucleotide cyclase"/>
    <property type="match status" value="1"/>
</dbReference>
<evidence type="ECO:0000259" key="5">
    <source>
        <dbReference type="PROSITE" id="PS50887"/>
    </source>
</evidence>
<evidence type="ECO:0000313" key="7">
    <source>
        <dbReference type="Proteomes" id="UP000288293"/>
    </source>
</evidence>
<dbReference type="Proteomes" id="UP000288293">
    <property type="component" value="Unassembled WGS sequence"/>
</dbReference>
<feature type="transmembrane region" description="Helical" evidence="3">
    <location>
        <begin position="6"/>
        <end position="31"/>
    </location>
</feature>
<dbReference type="OrthoDB" id="1316910at2"/>
<dbReference type="RefSeq" id="WP_126802070.1">
    <property type="nucleotide sequence ID" value="NZ_PIPL01000001.1"/>
</dbReference>
<dbReference type="InterPro" id="IPR029787">
    <property type="entry name" value="Nucleotide_cyclase"/>
</dbReference>
<protein>
    <recommendedName>
        <fullName evidence="1">cyclic-guanylate-specific phosphodiesterase</fullName>
        <ecNumber evidence="1">3.1.4.52</ecNumber>
    </recommendedName>
</protein>
<dbReference type="GO" id="GO:0071111">
    <property type="term" value="F:cyclic-guanylate-specific phosphodiesterase activity"/>
    <property type="evidence" value="ECO:0007669"/>
    <property type="project" value="UniProtKB-EC"/>
</dbReference>
<keyword evidence="3" id="KW-0812">Transmembrane</keyword>
<reference evidence="6 7" key="1">
    <citation type="journal article" date="2011" name="Front. Microbiol.">
        <title>Genomic signatures of strain selection and enhancement in Bacillus atrophaeus var. globigii, a historical biowarfare simulant.</title>
        <authorList>
            <person name="Gibbons H.S."/>
            <person name="Broomall S.M."/>
            <person name="McNew L.A."/>
            <person name="Daligault H."/>
            <person name="Chapman C."/>
            <person name="Bruce D."/>
            <person name="Karavis M."/>
            <person name="Krepps M."/>
            <person name="McGregor P.A."/>
            <person name="Hong C."/>
            <person name="Park K.H."/>
            <person name="Akmal A."/>
            <person name="Feldman A."/>
            <person name="Lin J.S."/>
            <person name="Chang W.E."/>
            <person name="Higgs B.W."/>
            <person name="Demirev P."/>
            <person name="Lindquist J."/>
            <person name="Liem A."/>
            <person name="Fochler E."/>
            <person name="Read T.D."/>
            <person name="Tapia R."/>
            <person name="Johnson S."/>
            <person name="Bishop-Lilly K.A."/>
            <person name="Detter C."/>
            <person name="Han C."/>
            <person name="Sozhamannan S."/>
            <person name="Rosenzweig C.N."/>
            <person name="Skowronski E.W."/>
        </authorList>
    </citation>
    <scope>NUCLEOTIDE SEQUENCE [LARGE SCALE GENOMIC DNA]</scope>
    <source>
        <strain evidence="6 7">MLST1</strain>
    </source>
</reference>
<evidence type="ECO:0000313" key="6">
    <source>
        <dbReference type="EMBL" id="RUO25371.1"/>
    </source>
</evidence>
<dbReference type="EC" id="3.1.4.52" evidence="1"/>
<sequence length="738" mass="83905">MQRFSHFRLAILTAVLGALLTILIAATLYYYDKQNIRAQLRDETREMQNAIGQQLQTHMFGLTWVARDNQRHGTTNYNWLHDGTTILAYYRHFRSLLWLDADLNVQGLYPSNSRAISQNLIKEDQDFMLRLQQLESGNRYVLSAGPLTEGISDLILIIPHLGHEQASYYIGIIDMQSLLMETVTANLSDESQFRVTSLSQGEMVFDYSSSDNLRSGWAGEIEFSMFNQSWLMELWPTNNRLRQMRSILPLLVILAGGVTTALLTFVLYVLGVSRVRAQELADTNLDLYIEIEERERVEKKVAYIAEHDWLTDLANRNSLMTQLDVFFKESKAQQRHVGALFIDLDNFKEVNDALGHSVGDQLLKRVAGRLLKILPEDTCLARMGGDEFVIAVSMLQELQQLEDMAQQVLNSLDTHFYVDDYEIFISGSIGVALSKSDDNPESLIRNADTALYRAKERGRNIYHVYTVVLHEELNKRMKLMKRLRQAVERDKLSVYYQPKVDMNSRRIVGAEALVRWIDDDGTIIGPDQFIPIAEDTGLIIPISDFVLKTACKQLSAWHSLGFSELSMAINLSGKQLQSPDLVEQIMQIVEDSKVPPQSLELELTEQVFIENIQSHTNFMHAVRDKGIALAIDDFGVGYSSLSYLKHFPVNSLKIDRSFVQDLPHDKDDATLTQTIINLAKSLDIGLVAEGVETEAQVEFLLDRDCTIGQGFLFSRPIPAHEFTQLLNQYKGQIPIQIT</sequence>
<keyword evidence="7" id="KW-1185">Reference proteome</keyword>
<dbReference type="PROSITE" id="PS50883">
    <property type="entry name" value="EAL"/>
    <property type="match status" value="1"/>
</dbReference>
<keyword evidence="3" id="KW-0472">Membrane</keyword>
<dbReference type="InterPro" id="IPR052155">
    <property type="entry name" value="Biofilm_reg_signaling"/>
</dbReference>
<dbReference type="AlphaFoldDB" id="A0A432W5R2"/>
<dbReference type="SMART" id="SM00267">
    <property type="entry name" value="GGDEF"/>
    <property type="match status" value="1"/>
</dbReference>
<dbReference type="EMBL" id="PIPL01000001">
    <property type="protein sequence ID" value="RUO25371.1"/>
    <property type="molecule type" value="Genomic_DNA"/>
</dbReference>
<feature type="domain" description="EAL" evidence="4">
    <location>
        <begin position="476"/>
        <end position="730"/>
    </location>
</feature>
<evidence type="ECO:0000256" key="2">
    <source>
        <dbReference type="ARBA" id="ARBA00022636"/>
    </source>
</evidence>
<dbReference type="InterPro" id="IPR001633">
    <property type="entry name" value="EAL_dom"/>
</dbReference>
<dbReference type="CDD" id="cd01949">
    <property type="entry name" value="GGDEF"/>
    <property type="match status" value="1"/>
</dbReference>
<proteinExistence type="predicted"/>
<dbReference type="InterPro" id="IPR043128">
    <property type="entry name" value="Rev_trsase/Diguanyl_cyclase"/>
</dbReference>
<dbReference type="CDD" id="cd01948">
    <property type="entry name" value="EAL"/>
    <property type="match status" value="1"/>
</dbReference>
<dbReference type="SMART" id="SM00052">
    <property type="entry name" value="EAL"/>
    <property type="match status" value="1"/>
</dbReference>
<dbReference type="NCBIfam" id="TIGR00254">
    <property type="entry name" value="GGDEF"/>
    <property type="match status" value="1"/>
</dbReference>
<dbReference type="Pfam" id="PF00563">
    <property type="entry name" value="EAL"/>
    <property type="match status" value="1"/>
</dbReference>
<dbReference type="FunFam" id="3.20.20.450:FF:000001">
    <property type="entry name" value="Cyclic di-GMP phosphodiesterase yahA"/>
    <property type="match status" value="1"/>
</dbReference>
<dbReference type="PANTHER" id="PTHR44757">
    <property type="entry name" value="DIGUANYLATE CYCLASE DGCP"/>
    <property type="match status" value="1"/>
</dbReference>
<feature type="domain" description="GGDEF" evidence="5">
    <location>
        <begin position="335"/>
        <end position="467"/>
    </location>
</feature>
<evidence type="ECO:0000256" key="1">
    <source>
        <dbReference type="ARBA" id="ARBA00012282"/>
    </source>
</evidence>
<accession>A0A432W5R2</accession>
<evidence type="ECO:0000259" key="4">
    <source>
        <dbReference type="PROSITE" id="PS50883"/>
    </source>
</evidence>
<dbReference type="Gene3D" id="3.30.70.270">
    <property type="match status" value="1"/>
</dbReference>
<gene>
    <name evidence="6" type="ORF">CWE09_01140</name>
</gene>
<evidence type="ECO:0000256" key="3">
    <source>
        <dbReference type="SAM" id="Phobius"/>
    </source>
</evidence>
<keyword evidence="3" id="KW-1133">Transmembrane helix</keyword>
<feature type="transmembrane region" description="Helical" evidence="3">
    <location>
        <begin position="247"/>
        <end position="270"/>
    </location>
</feature>
<dbReference type="PROSITE" id="PS50887">
    <property type="entry name" value="GGDEF"/>
    <property type="match status" value="1"/>
</dbReference>
<comment type="caution">
    <text evidence="6">The sequence shown here is derived from an EMBL/GenBank/DDBJ whole genome shotgun (WGS) entry which is preliminary data.</text>
</comment>
<dbReference type="Gene3D" id="3.20.20.450">
    <property type="entry name" value="EAL domain"/>
    <property type="match status" value="1"/>
</dbReference>
<name>A0A432W5R2_9GAMM</name>